<dbReference type="PANTHER" id="PTHR42980:SF1">
    <property type="entry name" value="2-OXOISOVALERATE DEHYDROGENASE SUBUNIT BETA, MITOCHONDRIAL"/>
    <property type="match status" value="1"/>
</dbReference>
<dbReference type="GO" id="GO:0003863">
    <property type="term" value="F:branched-chain 2-oxo acid dehydrogenase activity"/>
    <property type="evidence" value="ECO:0007669"/>
    <property type="project" value="UniProtKB-EC"/>
</dbReference>
<evidence type="ECO:0000259" key="6">
    <source>
        <dbReference type="SMART" id="SM00861"/>
    </source>
</evidence>
<evidence type="ECO:0000256" key="3">
    <source>
        <dbReference type="ARBA" id="ARBA00023002"/>
    </source>
</evidence>
<proteinExistence type="predicted"/>
<gene>
    <name evidence="7" type="ORF">NADFUDRAFT_73941</name>
</gene>
<dbReference type="Gene3D" id="3.40.50.920">
    <property type="match status" value="1"/>
</dbReference>
<dbReference type="Pfam" id="PF02780">
    <property type="entry name" value="Transketolase_C"/>
    <property type="match status" value="1"/>
</dbReference>
<comment type="cofactor">
    <cofactor evidence="1">
        <name>thiamine diphosphate</name>
        <dbReference type="ChEBI" id="CHEBI:58937"/>
    </cofactor>
</comment>
<comment type="catalytic activity">
    <reaction evidence="4">
        <text>N(6)-[(R)-lipoyl]-L-lysyl-[protein] + 3-methyl-2-oxobutanoate + H(+) = N(6)-[(R)-S(8)-2-methylpropanoyldihydrolipoyl]-L-lysyl-[protein] + CO2</text>
        <dbReference type="Rhea" id="RHEA:13457"/>
        <dbReference type="Rhea" id="RHEA-COMP:10474"/>
        <dbReference type="Rhea" id="RHEA-COMP:10497"/>
        <dbReference type="ChEBI" id="CHEBI:11851"/>
        <dbReference type="ChEBI" id="CHEBI:15378"/>
        <dbReference type="ChEBI" id="CHEBI:16526"/>
        <dbReference type="ChEBI" id="CHEBI:83099"/>
        <dbReference type="ChEBI" id="CHEBI:83142"/>
        <dbReference type="EC" id="1.2.4.4"/>
    </reaction>
    <physiologicalReaction direction="left-to-right" evidence="4">
        <dbReference type="Rhea" id="RHEA:13458"/>
    </physiologicalReaction>
</comment>
<dbReference type="PANTHER" id="PTHR42980">
    <property type="entry name" value="2-OXOISOVALERATE DEHYDROGENASE SUBUNIT BETA-RELATED"/>
    <property type="match status" value="1"/>
</dbReference>
<keyword evidence="8" id="KW-1185">Reference proteome</keyword>
<reference evidence="7 8" key="1">
    <citation type="journal article" date="2016" name="Proc. Natl. Acad. Sci. U.S.A.">
        <title>Comparative genomics of biotechnologically important yeasts.</title>
        <authorList>
            <person name="Riley R."/>
            <person name="Haridas S."/>
            <person name="Wolfe K.H."/>
            <person name="Lopes M.R."/>
            <person name="Hittinger C.T."/>
            <person name="Goeker M."/>
            <person name="Salamov A.A."/>
            <person name="Wisecaver J.H."/>
            <person name="Long T.M."/>
            <person name="Calvey C.H."/>
            <person name="Aerts A.L."/>
            <person name="Barry K.W."/>
            <person name="Choi C."/>
            <person name="Clum A."/>
            <person name="Coughlan A.Y."/>
            <person name="Deshpande S."/>
            <person name="Douglass A.P."/>
            <person name="Hanson S.J."/>
            <person name="Klenk H.-P."/>
            <person name="LaButti K.M."/>
            <person name="Lapidus A."/>
            <person name="Lindquist E.A."/>
            <person name="Lipzen A.M."/>
            <person name="Meier-Kolthoff J.P."/>
            <person name="Ohm R.A."/>
            <person name="Otillar R.P."/>
            <person name="Pangilinan J.L."/>
            <person name="Peng Y."/>
            <person name="Rokas A."/>
            <person name="Rosa C.A."/>
            <person name="Scheuner C."/>
            <person name="Sibirny A.A."/>
            <person name="Slot J.C."/>
            <person name="Stielow J.B."/>
            <person name="Sun H."/>
            <person name="Kurtzman C.P."/>
            <person name="Blackwell M."/>
            <person name="Grigoriev I.V."/>
            <person name="Jeffries T.W."/>
        </authorList>
    </citation>
    <scope>NUCLEOTIDE SEQUENCE [LARGE SCALE GENOMIC DNA]</scope>
    <source>
        <strain evidence="7 8">DSM 6958</strain>
    </source>
</reference>
<dbReference type="FunFam" id="3.40.50.920:FF:000001">
    <property type="entry name" value="Pyruvate dehydrogenase E1 beta subunit"/>
    <property type="match status" value="1"/>
</dbReference>
<dbReference type="GO" id="GO:0009083">
    <property type="term" value="P:branched-chain amino acid catabolic process"/>
    <property type="evidence" value="ECO:0007669"/>
    <property type="project" value="TreeGrafter"/>
</dbReference>
<sequence>MLRFTARLPKGVEDTSPNTHTYRDAPFLHTSTKQVLAANSWLPEETTTTKPMNLYSAINDAMQIALRTDETSIILGEDVAFGGVFRCTMGLHDEFGDARVFNTPLCEQAIIGFSIGYAAMGHKVVAEVQFADYVFPAFDQIVNEAAKYRYRSASIYDVGGLTIRMPCGGVGHGALYHSQSPEAFFAHAASGLTVVVPRSPLQAKGLLLSAIRRKDPVLFLEPKILYRASVEHVPVDDFEIPIGQAEIIKPGNDLTIIGYGTQLYHISRAVEIAEKEFGISCEIIDLRTIIPWDKATLAASVNKTGRAIVCHEASKNNGIGAELAAELSKECFLNLEAPIQRVTGWDTPIPLSFERFIIPDVARIYNSIKNVMKY</sequence>
<evidence type="ECO:0000313" key="7">
    <source>
        <dbReference type="EMBL" id="ODQ66830.1"/>
    </source>
</evidence>
<dbReference type="InterPro" id="IPR029061">
    <property type="entry name" value="THDP-binding"/>
</dbReference>
<evidence type="ECO:0000313" key="8">
    <source>
        <dbReference type="Proteomes" id="UP000095009"/>
    </source>
</evidence>
<dbReference type="GO" id="GO:0006091">
    <property type="term" value="P:generation of precursor metabolites and energy"/>
    <property type="evidence" value="ECO:0007669"/>
    <property type="project" value="UniProtKB-ARBA"/>
</dbReference>
<protein>
    <recommendedName>
        <fullName evidence="2">3-methyl-2-oxobutanoate dehydrogenase (2-methylpropanoyl-transferring)</fullName>
        <ecNumber evidence="2">1.2.4.4</ecNumber>
    </recommendedName>
</protein>
<accession>A0A1E3PNF4</accession>
<name>A0A1E3PNF4_9ASCO</name>
<dbReference type="SUPFAM" id="SSF52518">
    <property type="entry name" value="Thiamin diphosphate-binding fold (THDP-binding)"/>
    <property type="match status" value="1"/>
</dbReference>
<dbReference type="InterPro" id="IPR009014">
    <property type="entry name" value="Transketo_C/PFOR_II"/>
</dbReference>
<dbReference type="AlphaFoldDB" id="A0A1E3PNF4"/>
<organism evidence="7 8">
    <name type="scientific">Nadsonia fulvescens var. elongata DSM 6958</name>
    <dbReference type="NCBI Taxonomy" id="857566"/>
    <lineage>
        <taxon>Eukaryota</taxon>
        <taxon>Fungi</taxon>
        <taxon>Dikarya</taxon>
        <taxon>Ascomycota</taxon>
        <taxon>Saccharomycotina</taxon>
        <taxon>Dipodascomycetes</taxon>
        <taxon>Dipodascales</taxon>
        <taxon>Dipodascales incertae sedis</taxon>
        <taxon>Nadsonia</taxon>
    </lineage>
</organism>
<evidence type="ECO:0000256" key="4">
    <source>
        <dbReference type="ARBA" id="ARBA00051764"/>
    </source>
</evidence>
<dbReference type="OrthoDB" id="878at2759"/>
<evidence type="ECO:0000256" key="1">
    <source>
        <dbReference type="ARBA" id="ARBA00001964"/>
    </source>
</evidence>
<dbReference type="Pfam" id="PF02779">
    <property type="entry name" value="Transket_pyr"/>
    <property type="match status" value="1"/>
</dbReference>
<evidence type="ECO:0000256" key="5">
    <source>
        <dbReference type="SAM" id="MobiDB-lite"/>
    </source>
</evidence>
<dbReference type="InterPro" id="IPR005475">
    <property type="entry name" value="Transketolase-like_Pyr-bd"/>
</dbReference>
<dbReference type="STRING" id="857566.A0A1E3PNF4"/>
<feature type="region of interest" description="Disordered" evidence="5">
    <location>
        <begin position="1"/>
        <end position="24"/>
    </location>
</feature>
<dbReference type="CDD" id="cd07036">
    <property type="entry name" value="TPP_PYR_E1-PDHc-beta_like"/>
    <property type="match status" value="1"/>
</dbReference>
<evidence type="ECO:0000256" key="2">
    <source>
        <dbReference type="ARBA" id="ARBA00012277"/>
    </source>
</evidence>
<dbReference type="InterPro" id="IPR033248">
    <property type="entry name" value="Transketolase_C"/>
</dbReference>
<keyword evidence="3" id="KW-0560">Oxidoreductase</keyword>
<dbReference type="SMART" id="SM00861">
    <property type="entry name" value="Transket_pyr"/>
    <property type="match status" value="1"/>
</dbReference>
<dbReference type="EMBL" id="KV454408">
    <property type="protein sequence ID" value="ODQ66830.1"/>
    <property type="molecule type" value="Genomic_DNA"/>
</dbReference>
<dbReference type="Gene3D" id="3.40.50.970">
    <property type="match status" value="1"/>
</dbReference>
<dbReference type="FunFam" id="3.40.50.970:FF:000001">
    <property type="entry name" value="Pyruvate dehydrogenase E1 beta subunit"/>
    <property type="match status" value="1"/>
</dbReference>
<dbReference type="Proteomes" id="UP000095009">
    <property type="component" value="Unassembled WGS sequence"/>
</dbReference>
<dbReference type="EC" id="1.2.4.4" evidence="2"/>
<feature type="domain" description="Transketolase-like pyrimidine-binding" evidence="6">
    <location>
        <begin position="52"/>
        <end position="228"/>
    </location>
</feature>
<dbReference type="GO" id="GO:0007584">
    <property type="term" value="P:response to nutrient"/>
    <property type="evidence" value="ECO:0007669"/>
    <property type="project" value="TreeGrafter"/>
</dbReference>
<dbReference type="SUPFAM" id="SSF52922">
    <property type="entry name" value="TK C-terminal domain-like"/>
    <property type="match status" value="1"/>
</dbReference>